<comment type="caution">
    <text evidence="5">The sequence shown here is derived from an EMBL/GenBank/DDBJ whole genome shotgun (WGS) entry which is preliminary data.</text>
</comment>
<feature type="domain" description="Methyltransferase" evidence="4">
    <location>
        <begin position="51"/>
        <end position="144"/>
    </location>
</feature>
<proteinExistence type="predicted"/>
<name>A0A7W8GGH9_9DEIO</name>
<accession>A0A7W8GGH9</accession>
<dbReference type="EMBL" id="JACHFN010000007">
    <property type="protein sequence ID" value="MBB5234736.1"/>
    <property type="molecule type" value="Genomic_DNA"/>
</dbReference>
<keyword evidence="1 5" id="KW-0489">Methyltransferase</keyword>
<dbReference type="RefSeq" id="WP_184028957.1">
    <property type="nucleotide sequence ID" value="NZ_JACHFN010000007.1"/>
</dbReference>
<dbReference type="AlphaFoldDB" id="A0A7W8GGH9"/>
<evidence type="ECO:0000256" key="1">
    <source>
        <dbReference type="ARBA" id="ARBA00022603"/>
    </source>
</evidence>
<evidence type="ECO:0000256" key="3">
    <source>
        <dbReference type="ARBA" id="ARBA00022691"/>
    </source>
</evidence>
<dbReference type="Pfam" id="PF13649">
    <property type="entry name" value="Methyltransf_25"/>
    <property type="match status" value="1"/>
</dbReference>
<keyword evidence="6" id="KW-1185">Reference proteome</keyword>
<dbReference type="InterPro" id="IPR029063">
    <property type="entry name" value="SAM-dependent_MTases_sf"/>
</dbReference>
<dbReference type="CDD" id="cd02440">
    <property type="entry name" value="AdoMet_MTases"/>
    <property type="match status" value="1"/>
</dbReference>
<sequence>MNERTGDRCSAPTTAQAYWEQRYQDHPRPWTGRPNAILARWVEPLTPGTALDLGCSEGNSAVWLAGQGWQVTGVDISATALERAARHAADAGVSARTHFEQHDLERSFPAGQFDLVYALYLQSPVAFPRDAVLRRAADAVRPGGLLLVIEHASAPSWVREPKVEYPTAQEALDAIGLDPKGWDLIFLGTPERAVTETTSPDGQPGTIKDNIIAMRRLEP</sequence>
<dbReference type="PANTHER" id="PTHR43464">
    <property type="entry name" value="METHYLTRANSFERASE"/>
    <property type="match status" value="1"/>
</dbReference>
<dbReference type="Proteomes" id="UP000525389">
    <property type="component" value="Unassembled WGS sequence"/>
</dbReference>
<dbReference type="InterPro" id="IPR041698">
    <property type="entry name" value="Methyltransf_25"/>
</dbReference>
<evidence type="ECO:0000313" key="5">
    <source>
        <dbReference type="EMBL" id="MBB5234736.1"/>
    </source>
</evidence>
<dbReference type="SUPFAM" id="SSF53335">
    <property type="entry name" value="S-adenosyl-L-methionine-dependent methyltransferases"/>
    <property type="match status" value="1"/>
</dbReference>
<gene>
    <name evidence="5" type="ORF">HNQ09_002179</name>
</gene>
<organism evidence="5 6">
    <name type="scientific">Deinococcus budaensis</name>
    <dbReference type="NCBI Taxonomy" id="1665626"/>
    <lineage>
        <taxon>Bacteria</taxon>
        <taxon>Thermotogati</taxon>
        <taxon>Deinococcota</taxon>
        <taxon>Deinococci</taxon>
        <taxon>Deinococcales</taxon>
        <taxon>Deinococcaceae</taxon>
        <taxon>Deinococcus</taxon>
    </lineage>
</organism>
<keyword evidence="3" id="KW-0949">S-adenosyl-L-methionine</keyword>
<evidence type="ECO:0000313" key="6">
    <source>
        <dbReference type="Proteomes" id="UP000525389"/>
    </source>
</evidence>
<evidence type="ECO:0000259" key="4">
    <source>
        <dbReference type="Pfam" id="PF13649"/>
    </source>
</evidence>
<keyword evidence="2 5" id="KW-0808">Transferase</keyword>
<dbReference type="PANTHER" id="PTHR43464:SF19">
    <property type="entry name" value="UBIQUINONE BIOSYNTHESIS O-METHYLTRANSFERASE, MITOCHONDRIAL"/>
    <property type="match status" value="1"/>
</dbReference>
<evidence type="ECO:0000256" key="2">
    <source>
        <dbReference type="ARBA" id="ARBA00022679"/>
    </source>
</evidence>
<dbReference type="GO" id="GO:0008168">
    <property type="term" value="F:methyltransferase activity"/>
    <property type="evidence" value="ECO:0007669"/>
    <property type="project" value="UniProtKB-KW"/>
</dbReference>
<dbReference type="Gene3D" id="3.40.50.150">
    <property type="entry name" value="Vaccinia Virus protein VP39"/>
    <property type="match status" value="1"/>
</dbReference>
<protein>
    <submittedName>
        <fullName evidence="5">SAM-dependent methyltransferase</fullName>
    </submittedName>
</protein>
<reference evidence="5 6" key="1">
    <citation type="submission" date="2020-08" db="EMBL/GenBank/DDBJ databases">
        <title>Genomic Encyclopedia of Type Strains, Phase IV (KMG-IV): sequencing the most valuable type-strain genomes for metagenomic binning, comparative biology and taxonomic classification.</title>
        <authorList>
            <person name="Goeker M."/>
        </authorList>
    </citation>
    <scope>NUCLEOTIDE SEQUENCE [LARGE SCALE GENOMIC DNA]</scope>
    <source>
        <strain evidence="5 6">DSM 101791</strain>
    </source>
</reference>
<dbReference type="GO" id="GO:0032259">
    <property type="term" value="P:methylation"/>
    <property type="evidence" value="ECO:0007669"/>
    <property type="project" value="UniProtKB-KW"/>
</dbReference>